<accession>A0A979GC01</accession>
<evidence type="ECO:0000259" key="2">
    <source>
        <dbReference type="Pfam" id="PF04773"/>
    </source>
</evidence>
<dbReference type="Gene3D" id="3.55.50.30">
    <property type="match status" value="1"/>
</dbReference>
<evidence type="ECO:0000259" key="3">
    <source>
        <dbReference type="Pfam" id="PF16344"/>
    </source>
</evidence>
<dbReference type="Pfam" id="PF04773">
    <property type="entry name" value="FecR"/>
    <property type="match status" value="1"/>
</dbReference>
<dbReference type="PIRSF" id="PIRSF018266">
    <property type="entry name" value="FecR"/>
    <property type="match status" value="1"/>
</dbReference>
<dbReference type="OrthoDB" id="641176at2"/>
<dbReference type="GO" id="GO:0016989">
    <property type="term" value="F:sigma factor antagonist activity"/>
    <property type="evidence" value="ECO:0007669"/>
    <property type="project" value="TreeGrafter"/>
</dbReference>
<dbReference type="AlphaFoldDB" id="A0A979GC01"/>
<dbReference type="KEGG" id="cpi:Cpin_7228"/>
<name>A0A979GC01_CHIPD</name>
<dbReference type="Pfam" id="PF16344">
    <property type="entry name" value="FecR_C"/>
    <property type="match status" value="1"/>
</dbReference>
<evidence type="ECO:0000313" key="4">
    <source>
        <dbReference type="EMBL" id="ACU64628.1"/>
    </source>
</evidence>
<feature type="domain" description="Protein FecR C-terminal" evidence="3">
    <location>
        <begin position="245"/>
        <end position="303"/>
    </location>
</feature>
<reference evidence="5" key="1">
    <citation type="submission" date="2009-08" db="EMBL/GenBank/DDBJ databases">
        <title>The complete genome of Chitinophaga pinensis DSM 2588.</title>
        <authorList>
            <consortium name="US DOE Joint Genome Institute (JGI-PGF)"/>
            <person name="Lucas S."/>
            <person name="Copeland A."/>
            <person name="Lapidus A."/>
            <person name="Glavina del Rio T."/>
            <person name="Dalin E."/>
            <person name="Tice H."/>
            <person name="Bruce D."/>
            <person name="Goodwin L."/>
            <person name="Pitluck S."/>
            <person name="Kyrpides N."/>
            <person name="Mavromatis K."/>
            <person name="Ivanova N."/>
            <person name="Mikhailova N."/>
            <person name="Sims D."/>
            <person name="Meinche L."/>
            <person name="Brettin T."/>
            <person name="Detter J.C."/>
            <person name="Han C."/>
            <person name="Larimer F."/>
            <person name="Land M."/>
            <person name="Hauser L."/>
            <person name="Markowitz V."/>
            <person name="Cheng J.-F."/>
            <person name="Hugenholtz P."/>
            <person name="Woyke T."/>
            <person name="Wu D."/>
            <person name="Spring S."/>
            <person name="Klenk H.-P."/>
            <person name="Eisen J.A."/>
        </authorList>
    </citation>
    <scope>NUCLEOTIDE SEQUENCE [LARGE SCALE GENOMIC DNA]</scope>
    <source>
        <strain evidence="5">ATCC 43595 / DSM 2588 / LMG 13176 / NBRC 15968 / NCIMB 11800 / UQM 2034</strain>
    </source>
</reference>
<feature type="transmembrane region" description="Helical" evidence="1">
    <location>
        <begin position="87"/>
        <end position="105"/>
    </location>
</feature>
<protein>
    <submittedName>
        <fullName evidence="4">Anti-FecI sigma factor, FecR</fullName>
    </submittedName>
</protein>
<proteinExistence type="predicted"/>
<gene>
    <name evidence="4" type="ordered locus">Cpin_7228</name>
</gene>
<dbReference type="RefSeq" id="WP_012794791.1">
    <property type="nucleotide sequence ID" value="NC_013132.1"/>
</dbReference>
<organism evidence="4 5">
    <name type="scientific">Chitinophaga pinensis (strain ATCC 43595 / DSM 2588 / LMG 13176 / NBRC 15968 / NCIMB 11800 / UQM 2034)</name>
    <dbReference type="NCBI Taxonomy" id="485918"/>
    <lineage>
        <taxon>Bacteria</taxon>
        <taxon>Pseudomonadati</taxon>
        <taxon>Bacteroidota</taxon>
        <taxon>Chitinophagia</taxon>
        <taxon>Chitinophagales</taxon>
        <taxon>Chitinophagaceae</taxon>
        <taxon>Chitinophaga</taxon>
    </lineage>
</organism>
<keyword evidence="1" id="KW-0472">Membrane</keyword>
<keyword evidence="1" id="KW-1133">Transmembrane helix</keyword>
<evidence type="ECO:0000256" key="1">
    <source>
        <dbReference type="SAM" id="Phobius"/>
    </source>
</evidence>
<feature type="domain" description="FecR protein" evidence="2">
    <location>
        <begin position="122"/>
        <end position="204"/>
    </location>
</feature>
<keyword evidence="1" id="KW-0812">Transmembrane</keyword>
<sequence>MTKLNADEALYALLCKYVLGEADVTERQWVDEWLKSDPEHPALLASLDKLLKGQPVIQVTPEDTERAWQSLSSHIGSMKVSHTRRSWWAAAAVLLIAAGTGWWWLTASRNRVQRYTGPVVAYLKDGSTIQLEDNALLEVSSGFGKVQREVSLEGKALFTVTSDAARPFIVKLGERTIRVLGTRFMVETAGKTSPFRVHVDTGEVMVCDSRSNDSVVLSAGMLLEQRYKERFRVAAHVADAVGKQLSFTDTPLSEVLQTIGLVYNITVTADSTLLELPVTATFTGETANNILASLAFMTNATIEKGASGVTLKKHDE</sequence>
<dbReference type="PANTHER" id="PTHR30273">
    <property type="entry name" value="PERIPLASMIC SIGNAL SENSOR AND SIGMA FACTOR ACTIVATOR FECR-RELATED"/>
    <property type="match status" value="1"/>
</dbReference>
<dbReference type="InterPro" id="IPR032508">
    <property type="entry name" value="FecR_C"/>
</dbReference>
<dbReference type="InterPro" id="IPR006860">
    <property type="entry name" value="FecR"/>
</dbReference>
<evidence type="ECO:0000313" key="5">
    <source>
        <dbReference type="Proteomes" id="UP000002215"/>
    </source>
</evidence>
<dbReference type="Gene3D" id="2.60.120.1440">
    <property type="match status" value="1"/>
</dbReference>
<reference evidence="4 5" key="2">
    <citation type="journal article" date="2010" name="Stand. Genomic Sci.">
        <title>Complete genome sequence of Chitinophaga pinensis type strain (UQM 2034).</title>
        <authorList>
            <person name="Glavina Del Rio T."/>
            <person name="Abt B."/>
            <person name="Spring S."/>
            <person name="Lapidus A."/>
            <person name="Nolan M."/>
            <person name="Tice H."/>
            <person name="Copeland A."/>
            <person name="Cheng J.F."/>
            <person name="Chen F."/>
            <person name="Bruce D."/>
            <person name="Goodwin L."/>
            <person name="Pitluck S."/>
            <person name="Ivanova N."/>
            <person name="Mavromatis K."/>
            <person name="Mikhailova N."/>
            <person name="Pati A."/>
            <person name="Chen A."/>
            <person name="Palaniappan K."/>
            <person name="Land M."/>
            <person name="Hauser L."/>
            <person name="Chang Y.J."/>
            <person name="Jeffries C.D."/>
            <person name="Chain P."/>
            <person name="Saunders E."/>
            <person name="Detter J.C."/>
            <person name="Brettin T."/>
            <person name="Rohde M."/>
            <person name="Goker M."/>
            <person name="Bristow J."/>
            <person name="Eisen J.A."/>
            <person name="Markowitz V."/>
            <person name="Hugenholtz P."/>
            <person name="Kyrpides N.C."/>
            <person name="Klenk H.P."/>
            <person name="Lucas S."/>
        </authorList>
    </citation>
    <scope>NUCLEOTIDE SEQUENCE [LARGE SCALE GENOMIC DNA]</scope>
    <source>
        <strain evidence="5">ATCC 43595 / DSM 2588 / LMG 13176 / NBRC 15968 / NCIMB 11800 / UQM 2034</strain>
    </source>
</reference>
<dbReference type="InterPro" id="IPR012373">
    <property type="entry name" value="Ferrdict_sens_TM"/>
</dbReference>
<dbReference type="Proteomes" id="UP000002215">
    <property type="component" value="Chromosome"/>
</dbReference>
<dbReference type="PANTHER" id="PTHR30273:SF2">
    <property type="entry name" value="PROTEIN FECR"/>
    <property type="match status" value="1"/>
</dbReference>
<dbReference type="EMBL" id="CP001699">
    <property type="protein sequence ID" value="ACU64628.1"/>
    <property type="molecule type" value="Genomic_DNA"/>
</dbReference>